<protein>
    <submittedName>
        <fullName evidence="1">Uncharacterized protein</fullName>
    </submittedName>
</protein>
<organism evidence="1 2">
    <name type="scientific">Protopolystoma xenopodis</name>
    <dbReference type="NCBI Taxonomy" id="117903"/>
    <lineage>
        <taxon>Eukaryota</taxon>
        <taxon>Metazoa</taxon>
        <taxon>Spiralia</taxon>
        <taxon>Lophotrochozoa</taxon>
        <taxon>Platyhelminthes</taxon>
        <taxon>Monogenea</taxon>
        <taxon>Polyopisthocotylea</taxon>
        <taxon>Polystomatidea</taxon>
        <taxon>Polystomatidae</taxon>
        <taxon>Protopolystoma</taxon>
    </lineage>
</organism>
<dbReference type="AlphaFoldDB" id="A0A3S5B742"/>
<evidence type="ECO:0000313" key="1">
    <source>
        <dbReference type="EMBL" id="VEL35699.1"/>
    </source>
</evidence>
<proteinExistence type="predicted"/>
<name>A0A3S5B742_9PLAT</name>
<dbReference type="EMBL" id="CAAALY010250434">
    <property type="protein sequence ID" value="VEL35699.1"/>
    <property type="molecule type" value="Genomic_DNA"/>
</dbReference>
<comment type="caution">
    <text evidence="1">The sequence shown here is derived from an EMBL/GenBank/DDBJ whole genome shotgun (WGS) entry which is preliminary data.</text>
</comment>
<keyword evidence="2" id="KW-1185">Reference proteome</keyword>
<evidence type="ECO:0000313" key="2">
    <source>
        <dbReference type="Proteomes" id="UP000784294"/>
    </source>
</evidence>
<reference evidence="1" key="1">
    <citation type="submission" date="2018-11" db="EMBL/GenBank/DDBJ databases">
        <authorList>
            <consortium name="Pathogen Informatics"/>
        </authorList>
    </citation>
    <scope>NUCLEOTIDE SEQUENCE</scope>
</reference>
<sequence length="50" mass="6329">MRQRWRFLWRQPSLANLDRHWRAHEPAVFEVQKTDLRWVRIRSERSVKSL</sequence>
<dbReference type="Proteomes" id="UP000784294">
    <property type="component" value="Unassembled WGS sequence"/>
</dbReference>
<accession>A0A3S5B742</accession>
<gene>
    <name evidence="1" type="ORF">PXEA_LOCUS29139</name>
</gene>